<evidence type="ECO:0000313" key="3">
    <source>
        <dbReference type="Proteomes" id="UP001314170"/>
    </source>
</evidence>
<keyword evidence="1" id="KW-0472">Membrane</keyword>
<dbReference type="Proteomes" id="UP001314170">
    <property type="component" value="Unassembled WGS sequence"/>
</dbReference>
<feature type="transmembrane region" description="Helical" evidence="1">
    <location>
        <begin position="51"/>
        <end position="71"/>
    </location>
</feature>
<proteinExistence type="predicted"/>
<protein>
    <submittedName>
        <fullName evidence="2">Uncharacterized protein</fullName>
    </submittedName>
</protein>
<evidence type="ECO:0000313" key="2">
    <source>
        <dbReference type="EMBL" id="CAK7347394.1"/>
    </source>
</evidence>
<evidence type="ECO:0000256" key="1">
    <source>
        <dbReference type="SAM" id="Phobius"/>
    </source>
</evidence>
<organism evidence="2 3">
    <name type="scientific">Dovyalis caffra</name>
    <dbReference type="NCBI Taxonomy" id="77055"/>
    <lineage>
        <taxon>Eukaryota</taxon>
        <taxon>Viridiplantae</taxon>
        <taxon>Streptophyta</taxon>
        <taxon>Embryophyta</taxon>
        <taxon>Tracheophyta</taxon>
        <taxon>Spermatophyta</taxon>
        <taxon>Magnoliopsida</taxon>
        <taxon>eudicotyledons</taxon>
        <taxon>Gunneridae</taxon>
        <taxon>Pentapetalae</taxon>
        <taxon>rosids</taxon>
        <taxon>fabids</taxon>
        <taxon>Malpighiales</taxon>
        <taxon>Salicaceae</taxon>
        <taxon>Flacourtieae</taxon>
        <taxon>Dovyalis</taxon>
    </lineage>
</organism>
<keyword evidence="3" id="KW-1185">Reference proteome</keyword>
<keyword evidence="1" id="KW-0812">Transmembrane</keyword>
<accession>A0AAV1S7E7</accession>
<dbReference type="EMBL" id="CAWUPB010001173">
    <property type="protein sequence ID" value="CAK7347394.1"/>
    <property type="molecule type" value="Genomic_DNA"/>
</dbReference>
<comment type="caution">
    <text evidence="2">The sequence shown here is derived from an EMBL/GenBank/DDBJ whole genome shotgun (WGS) entry which is preliminary data.</text>
</comment>
<gene>
    <name evidence="2" type="ORF">DCAF_LOCUS20078</name>
</gene>
<name>A0AAV1S7E7_9ROSI</name>
<reference evidence="2 3" key="1">
    <citation type="submission" date="2024-01" db="EMBL/GenBank/DDBJ databases">
        <authorList>
            <person name="Waweru B."/>
        </authorList>
    </citation>
    <scope>NUCLEOTIDE SEQUENCE [LARGE SCALE GENOMIC DNA]</scope>
</reference>
<dbReference type="AlphaFoldDB" id="A0AAV1S7E7"/>
<sequence>MWDAKLMAKNFVTWTLSVWFRLSPNWWDAQQNMQVLGASTSVSNSDAIPQLIPSIIFYFFLLFSFSLTSLAPEAQTRREKMINHPAMANMNASLTNQGGRSK</sequence>
<keyword evidence="1" id="KW-1133">Transmembrane helix</keyword>